<dbReference type="InterPro" id="IPR036084">
    <property type="entry name" value="Ser_inhib-like_sf"/>
</dbReference>
<gene>
    <name evidence="4" type="ORF">AB6A40_006421</name>
</gene>
<feature type="chain" id="PRO_5044838482" description="TIL domain-containing protein" evidence="2">
    <location>
        <begin position="20"/>
        <end position="104"/>
    </location>
</feature>
<evidence type="ECO:0000256" key="2">
    <source>
        <dbReference type="SAM" id="SignalP"/>
    </source>
</evidence>
<keyword evidence="1" id="KW-0722">Serine protease inhibitor</keyword>
<dbReference type="EMBL" id="JBGFUD010004556">
    <property type="protein sequence ID" value="MFH4979712.1"/>
    <property type="molecule type" value="Genomic_DNA"/>
</dbReference>
<dbReference type="SUPFAM" id="SSF57567">
    <property type="entry name" value="Serine protease inhibitors"/>
    <property type="match status" value="1"/>
</dbReference>
<accession>A0ABD6ESQ5</accession>
<keyword evidence="2" id="KW-0732">Signal</keyword>
<proteinExistence type="predicted"/>
<feature type="domain" description="TIL" evidence="3">
    <location>
        <begin position="23"/>
        <end position="78"/>
    </location>
</feature>
<evidence type="ECO:0000313" key="4">
    <source>
        <dbReference type="EMBL" id="MFH4979712.1"/>
    </source>
</evidence>
<feature type="signal peptide" evidence="2">
    <location>
        <begin position="1"/>
        <end position="19"/>
    </location>
</feature>
<dbReference type="Gene3D" id="2.10.25.10">
    <property type="entry name" value="Laminin"/>
    <property type="match status" value="1"/>
</dbReference>
<evidence type="ECO:0000259" key="3">
    <source>
        <dbReference type="Pfam" id="PF01826"/>
    </source>
</evidence>
<dbReference type="Proteomes" id="UP001608902">
    <property type="component" value="Unassembled WGS sequence"/>
</dbReference>
<dbReference type="InterPro" id="IPR002919">
    <property type="entry name" value="TIL_dom"/>
</dbReference>
<sequence length="104" mass="11622">MIANWVVPLNVLLVALSTAEHNCGENEKWTECTGCELSCGQDEDTPCTANCRPPSCYCAPYDNLRRDPDGKCIPNEQCPQTGMGDLSQGYKRINKPTRHYRATR</sequence>
<dbReference type="AlphaFoldDB" id="A0ABD6ESQ5"/>
<dbReference type="Pfam" id="PF01826">
    <property type="entry name" value="TIL"/>
    <property type="match status" value="1"/>
</dbReference>
<dbReference type="CDD" id="cd19941">
    <property type="entry name" value="TIL"/>
    <property type="match status" value="1"/>
</dbReference>
<reference evidence="4 5" key="1">
    <citation type="submission" date="2024-08" db="EMBL/GenBank/DDBJ databases">
        <title>Gnathostoma spinigerum genome.</title>
        <authorList>
            <person name="Gonzalez-Bertolin B."/>
            <person name="Monzon S."/>
            <person name="Zaballos A."/>
            <person name="Jimenez P."/>
            <person name="Dekumyoy P."/>
            <person name="Varona S."/>
            <person name="Cuesta I."/>
            <person name="Sumanam S."/>
            <person name="Adisakwattana P."/>
            <person name="Gasser R.B."/>
            <person name="Hernandez-Gonzalez A."/>
            <person name="Young N.D."/>
            <person name="Perteguer M.J."/>
        </authorList>
    </citation>
    <scope>NUCLEOTIDE SEQUENCE [LARGE SCALE GENOMIC DNA]</scope>
    <source>
        <strain evidence="4">AL3</strain>
        <tissue evidence="4">Liver</tissue>
    </source>
</reference>
<protein>
    <recommendedName>
        <fullName evidence="3">TIL domain-containing protein</fullName>
    </recommendedName>
</protein>
<evidence type="ECO:0000256" key="1">
    <source>
        <dbReference type="ARBA" id="ARBA00022900"/>
    </source>
</evidence>
<keyword evidence="5" id="KW-1185">Reference proteome</keyword>
<comment type="caution">
    <text evidence="4">The sequence shown here is derived from an EMBL/GenBank/DDBJ whole genome shotgun (WGS) entry which is preliminary data.</text>
</comment>
<evidence type="ECO:0000313" key="5">
    <source>
        <dbReference type="Proteomes" id="UP001608902"/>
    </source>
</evidence>
<name>A0ABD6ESQ5_9BILA</name>
<organism evidence="4 5">
    <name type="scientific">Gnathostoma spinigerum</name>
    <dbReference type="NCBI Taxonomy" id="75299"/>
    <lineage>
        <taxon>Eukaryota</taxon>
        <taxon>Metazoa</taxon>
        <taxon>Ecdysozoa</taxon>
        <taxon>Nematoda</taxon>
        <taxon>Chromadorea</taxon>
        <taxon>Rhabditida</taxon>
        <taxon>Spirurina</taxon>
        <taxon>Gnathostomatomorpha</taxon>
        <taxon>Gnathostomatoidea</taxon>
        <taxon>Gnathostomatidae</taxon>
        <taxon>Gnathostoma</taxon>
    </lineage>
</organism>
<dbReference type="GO" id="GO:0004867">
    <property type="term" value="F:serine-type endopeptidase inhibitor activity"/>
    <property type="evidence" value="ECO:0007669"/>
    <property type="project" value="UniProtKB-KW"/>
</dbReference>
<keyword evidence="1" id="KW-0646">Protease inhibitor</keyword>